<dbReference type="InterPro" id="IPR036291">
    <property type="entry name" value="NAD(P)-bd_dom_sf"/>
</dbReference>
<protein>
    <recommendedName>
        <fullName evidence="4">NAD(P)-binding domain-containing protein</fullName>
    </recommendedName>
</protein>
<evidence type="ECO:0000313" key="2">
    <source>
        <dbReference type="EMBL" id="GJD48349.1"/>
    </source>
</evidence>
<proteinExistence type="predicted"/>
<keyword evidence="3" id="KW-1185">Reference proteome</keyword>
<reference evidence="2" key="1">
    <citation type="journal article" date="2021" name="Front. Microbiol.">
        <title>Comprehensive Comparative Genomics and Phenotyping of Methylobacterium Species.</title>
        <authorList>
            <person name="Alessa O."/>
            <person name="Ogura Y."/>
            <person name="Fujitani Y."/>
            <person name="Takami H."/>
            <person name="Hayashi T."/>
            <person name="Sahin N."/>
            <person name="Tani A."/>
        </authorList>
    </citation>
    <scope>NUCLEOTIDE SEQUENCE</scope>
    <source>
        <strain evidence="2">KCTC 52305</strain>
    </source>
</reference>
<evidence type="ECO:0000313" key="3">
    <source>
        <dbReference type="Proteomes" id="UP001055167"/>
    </source>
</evidence>
<evidence type="ECO:0000256" key="1">
    <source>
        <dbReference type="SAM" id="MobiDB-lite"/>
    </source>
</evidence>
<accession>A0ABQ4QUH2</accession>
<comment type="caution">
    <text evidence="2">The sequence shown here is derived from an EMBL/GenBank/DDBJ whole genome shotgun (WGS) entry which is preliminary data.</text>
</comment>
<gene>
    <name evidence="2" type="ORF">OPKNFCMD_1067</name>
</gene>
<dbReference type="SUPFAM" id="SSF51735">
    <property type="entry name" value="NAD(P)-binding Rossmann-fold domains"/>
    <property type="match status" value="1"/>
</dbReference>
<dbReference type="Proteomes" id="UP001055167">
    <property type="component" value="Unassembled WGS sequence"/>
</dbReference>
<name>A0ABQ4QUH2_9HYPH</name>
<dbReference type="RefSeq" id="WP_128565114.1">
    <property type="nucleotide sequence ID" value="NZ_BPQH01000003.1"/>
</dbReference>
<sequence length="66" mass="7329">MTILDTRLIRDTMGWRPRVGLEDGLARTVRWHLARREGLRRAGVTAPGRGSRGLSPGGLSPGRRRP</sequence>
<reference evidence="2" key="2">
    <citation type="submission" date="2021-08" db="EMBL/GenBank/DDBJ databases">
        <authorList>
            <person name="Tani A."/>
            <person name="Ola A."/>
            <person name="Ogura Y."/>
            <person name="Katsura K."/>
            <person name="Hayashi T."/>
        </authorList>
    </citation>
    <scope>NUCLEOTIDE SEQUENCE</scope>
    <source>
        <strain evidence="2">KCTC 52305</strain>
    </source>
</reference>
<evidence type="ECO:0008006" key="4">
    <source>
        <dbReference type="Google" id="ProtNLM"/>
    </source>
</evidence>
<feature type="region of interest" description="Disordered" evidence="1">
    <location>
        <begin position="40"/>
        <end position="66"/>
    </location>
</feature>
<dbReference type="EMBL" id="BPQH01000003">
    <property type="protein sequence ID" value="GJD48349.1"/>
    <property type="molecule type" value="Genomic_DNA"/>
</dbReference>
<dbReference type="Gene3D" id="3.90.25.10">
    <property type="entry name" value="UDP-galactose 4-epimerase, domain 1"/>
    <property type="match status" value="1"/>
</dbReference>
<organism evidence="2 3">
    <name type="scientific">Methylobacterium crusticola</name>
    <dbReference type="NCBI Taxonomy" id="1697972"/>
    <lineage>
        <taxon>Bacteria</taxon>
        <taxon>Pseudomonadati</taxon>
        <taxon>Pseudomonadota</taxon>
        <taxon>Alphaproteobacteria</taxon>
        <taxon>Hyphomicrobiales</taxon>
        <taxon>Methylobacteriaceae</taxon>
        <taxon>Methylobacterium</taxon>
    </lineage>
</organism>